<accession>A0A9D4KD71</accession>
<keyword evidence="2" id="KW-1185">Reference proteome</keyword>
<comment type="caution">
    <text evidence="1">The sequence shown here is derived from an EMBL/GenBank/DDBJ whole genome shotgun (WGS) entry which is preliminary data.</text>
</comment>
<proteinExistence type="predicted"/>
<dbReference type="EMBL" id="JAIWYP010000004">
    <property type="protein sequence ID" value="KAH3837339.1"/>
    <property type="molecule type" value="Genomic_DNA"/>
</dbReference>
<name>A0A9D4KD71_DREPO</name>
<dbReference type="Proteomes" id="UP000828390">
    <property type="component" value="Unassembled WGS sequence"/>
</dbReference>
<gene>
    <name evidence="1" type="ORF">DPMN_110725</name>
</gene>
<dbReference type="AlphaFoldDB" id="A0A9D4KD71"/>
<evidence type="ECO:0000313" key="2">
    <source>
        <dbReference type="Proteomes" id="UP000828390"/>
    </source>
</evidence>
<sequence>MAANRSVKRSIKTDKRNYLETLATEAEEAAYQKGTKDMYSITKILAGKFAKP</sequence>
<reference evidence="1" key="1">
    <citation type="journal article" date="2019" name="bioRxiv">
        <title>The Genome of the Zebra Mussel, Dreissena polymorpha: A Resource for Invasive Species Research.</title>
        <authorList>
            <person name="McCartney M.A."/>
            <person name="Auch B."/>
            <person name="Kono T."/>
            <person name="Mallez S."/>
            <person name="Zhang Y."/>
            <person name="Obille A."/>
            <person name="Becker A."/>
            <person name="Abrahante J.E."/>
            <person name="Garbe J."/>
            <person name="Badalamenti J.P."/>
            <person name="Herman A."/>
            <person name="Mangelson H."/>
            <person name="Liachko I."/>
            <person name="Sullivan S."/>
            <person name="Sone E.D."/>
            <person name="Koren S."/>
            <person name="Silverstein K.A.T."/>
            <person name="Beckman K.B."/>
            <person name="Gohl D.M."/>
        </authorList>
    </citation>
    <scope>NUCLEOTIDE SEQUENCE</scope>
    <source>
        <strain evidence="1">Duluth1</strain>
        <tissue evidence="1">Whole animal</tissue>
    </source>
</reference>
<organism evidence="1 2">
    <name type="scientific">Dreissena polymorpha</name>
    <name type="common">Zebra mussel</name>
    <name type="synonym">Mytilus polymorpha</name>
    <dbReference type="NCBI Taxonomy" id="45954"/>
    <lineage>
        <taxon>Eukaryota</taxon>
        <taxon>Metazoa</taxon>
        <taxon>Spiralia</taxon>
        <taxon>Lophotrochozoa</taxon>
        <taxon>Mollusca</taxon>
        <taxon>Bivalvia</taxon>
        <taxon>Autobranchia</taxon>
        <taxon>Heteroconchia</taxon>
        <taxon>Euheterodonta</taxon>
        <taxon>Imparidentia</taxon>
        <taxon>Neoheterodontei</taxon>
        <taxon>Myida</taxon>
        <taxon>Dreissenoidea</taxon>
        <taxon>Dreissenidae</taxon>
        <taxon>Dreissena</taxon>
    </lineage>
</organism>
<evidence type="ECO:0000313" key="1">
    <source>
        <dbReference type="EMBL" id="KAH3837339.1"/>
    </source>
</evidence>
<protein>
    <submittedName>
        <fullName evidence="1">Uncharacterized protein</fullName>
    </submittedName>
</protein>
<reference evidence="1" key="2">
    <citation type="submission" date="2020-11" db="EMBL/GenBank/DDBJ databases">
        <authorList>
            <person name="McCartney M.A."/>
            <person name="Auch B."/>
            <person name="Kono T."/>
            <person name="Mallez S."/>
            <person name="Becker A."/>
            <person name="Gohl D.M."/>
            <person name="Silverstein K.A.T."/>
            <person name="Koren S."/>
            <person name="Bechman K.B."/>
            <person name="Herman A."/>
            <person name="Abrahante J.E."/>
            <person name="Garbe J."/>
        </authorList>
    </citation>
    <scope>NUCLEOTIDE SEQUENCE</scope>
    <source>
        <strain evidence="1">Duluth1</strain>
        <tissue evidence="1">Whole animal</tissue>
    </source>
</reference>